<evidence type="ECO:0000256" key="1">
    <source>
        <dbReference type="SAM" id="MobiDB-lite"/>
    </source>
</evidence>
<dbReference type="AlphaFoldDB" id="A0A0V1C9P6"/>
<reference evidence="2 3" key="1">
    <citation type="submission" date="2015-01" db="EMBL/GenBank/DDBJ databases">
        <title>Evolution of Trichinella species and genotypes.</title>
        <authorList>
            <person name="Korhonen P.K."/>
            <person name="Edoardo P."/>
            <person name="Giuseppe L.R."/>
            <person name="Gasser R.B."/>
        </authorList>
    </citation>
    <scope>NUCLEOTIDE SEQUENCE [LARGE SCALE GENOMIC DNA]</scope>
    <source>
        <strain evidence="2">ISS120</strain>
    </source>
</reference>
<accession>A0A0V1C9P6</accession>
<dbReference type="Pfam" id="PF03564">
    <property type="entry name" value="DUF1759"/>
    <property type="match status" value="1"/>
</dbReference>
<organism evidence="2 3">
    <name type="scientific">Trichinella britovi</name>
    <name type="common">Parasitic roundworm</name>
    <dbReference type="NCBI Taxonomy" id="45882"/>
    <lineage>
        <taxon>Eukaryota</taxon>
        <taxon>Metazoa</taxon>
        <taxon>Ecdysozoa</taxon>
        <taxon>Nematoda</taxon>
        <taxon>Enoplea</taxon>
        <taxon>Dorylaimia</taxon>
        <taxon>Trichinellida</taxon>
        <taxon>Trichinellidae</taxon>
        <taxon>Trichinella</taxon>
    </lineage>
</organism>
<dbReference type="Proteomes" id="UP000054653">
    <property type="component" value="Unassembled WGS sequence"/>
</dbReference>
<dbReference type="InterPro" id="IPR005312">
    <property type="entry name" value="DUF1759"/>
</dbReference>
<gene>
    <name evidence="2" type="ORF">T03_7738</name>
</gene>
<evidence type="ECO:0000313" key="2">
    <source>
        <dbReference type="EMBL" id="KRY45973.1"/>
    </source>
</evidence>
<protein>
    <submittedName>
        <fullName evidence="2">Uncharacterized protein</fullName>
    </submittedName>
</protein>
<feature type="region of interest" description="Disordered" evidence="1">
    <location>
        <begin position="222"/>
        <end position="246"/>
    </location>
</feature>
<sequence>MNLRQRSIPIQLCRRLRNSIIYDQTAFRGLILNAVNYETALTIINEKYGNSQVLIEEHLKSLQNLPVITNQWYLKRLEKFFSDMKINIRGLETLKTPPVVYQAVLMPLILSRLPREISVEWKRQNPNQGRIKKSKSINVSMERKVSSFSISIQQEDSSMKTVYYSRITSYGKKSLTYLRGGSCHGKLENNEREETEIILCLRRGHPLASCKSKVKCRTEEFSKRHHPLIHPKQDKPSVSENQPNTSAIKTANPHAVYHHEQLEELGRLAPEDPTLLMEINDKFLVMPRPAQTVPRICQRGTKCRTQCTTVVPGDIHAWMDRWANQL</sequence>
<name>A0A0V1C9P6_TRIBR</name>
<keyword evidence="3" id="KW-1185">Reference proteome</keyword>
<evidence type="ECO:0000313" key="3">
    <source>
        <dbReference type="Proteomes" id="UP000054653"/>
    </source>
</evidence>
<proteinExistence type="predicted"/>
<comment type="caution">
    <text evidence="2">The sequence shown here is derived from an EMBL/GenBank/DDBJ whole genome shotgun (WGS) entry which is preliminary data.</text>
</comment>
<dbReference type="EMBL" id="JYDI01000316">
    <property type="protein sequence ID" value="KRY45973.1"/>
    <property type="molecule type" value="Genomic_DNA"/>
</dbReference>